<keyword evidence="3" id="KW-1185">Reference proteome</keyword>
<accession>A0AAD7TBM4</accession>
<feature type="compositionally biased region" description="Low complexity" evidence="1">
    <location>
        <begin position="36"/>
        <end position="56"/>
    </location>
</feature>
<comment type="caution">
    <text evidence="2">The sequence shown here is derived from an EMBL/GenBank/DDBJ whole genome shotgun (WGS) entry which is preliminary data.</text>
</comment>
<proteinExistence type="predicted"/>
<protein>
    <submittedName>
        <fullName evidence="2">Uncharacterized protein</fullName>
    </submittedName>
</protein>
<reference evidence="2" key="1">
    <citation type="journal article" date="2023" name="Science">
        <title>Genome structures resolve the early diversification of teleost fishes.</title>
        <authorList>
            <person name="Parey E."/>
            <person name="Louis A."/>
            <person name="Montfort J."/>
            <person name="Bouchez O."/>
            <person name="Roques C."/>
            <person name="Iampietro C."/>
            <person name="Lluch J."/>
            <person name="Castinel A."/>
            <person name="Donnadieu C."/>
            <person name="Desvignes T."/>
            <person name="Floi Bucao C."/>
            <person name="Jouanno E."/>
            <person name="Wen M."/>
            <person name="Mejri S."/>
            <person name="Dirks R."/>
            <person name="Jansen H."/>
            <person name="Henkel C."/>
            <person name="Chen W.J."/>
            <person name="Zahm M."/>
            <person name="Cabau C."/>
            <person name="Klopp C."/>
            <person name="Thompson A.W."/>
            <person name="Robinson-Rechavi M."/>
            <person name="Braasch I."/>
            <person name="Lecointre G."/>
            <person name="Bobe J."/>
            <person name="Postlethwait J.H."/>
            <person name="Berthelot C."/>
            <person name="Roest Crollius H."/>
            <person name="Guiguen Y."/>
        </authorList>
    </citation>
    <scope>NUCLEOTIDE SEQUENCE</scope>
    <source>
        <strain evidence="2">NC1722</strain>
    </source>
</reference>
<dbReference type="EMBL" id="JAINUG010000002">
    <property type="protein sequence ID" value="KAJ8417976.1"/>
    <property type="molecule type" value="Genomic_DNA"/>
</dbReference>
<name>A0AAD7TBM4_9TELE</name>
<feature type="compositionally biased region" description="Basic and acidic residues" evidence="1">
    <location>
        <begin position="78"/>
        <end position="89"/>
    </location>
</feature>
<organism evidence="2 3">
    <name type="scientific">Aldrovandia affinis</name>
    <dbReference type="NCBI Taxonomy" id="143900"/>
    <lineage>
        <taxon>Eukaryota</taxon>
        <taxon>Metazoa</taxon>
        <taxon>Chordata</taxon>
        <taxon>Craniata</taxon>
        <taxon>Vertebrata</taxon>
        <taxon>Euteleostomi</taxon>
        <taxon>Actinopterygii</taxon>
        <taxon>Neopterygii</taxon>
        <taxon>Teleostei</taxon>
        <taxon>Notacanthiformes</taxon>
        <taxon>Halosauridae</taxon>
        <taxon>Aldrovandia</taxon>
    </lineage>
</organism>
<evidence type="ECO:0000313" key="2">
    <source>
        <dbReference type="EMBL" id="KAJ8417976.1"/>
    </source>
</evidence>
<sequence length="124" mass="13099">MFCDVCAEVTVGTCLSVRGQASGITEPICSRGDADTTPPGGVTSPPTPTVPAASASEFPPGSHRRQRALVRVRSLCQKPDRGRQIKSESSHVPSPAPGRRSDSLQHVPRSVDAHSQGRVFSILN</sequence>
<evidence type="ECO:0000256" key="1">
    <source>
        <dbReference type="SAM" id="MobiDB-lite"/>
    </source>
</evidence>
<feature type="region of interest" description="Disordered" evidence="1">
    <location>
        <begin position="25"/>
        <end position="124"/>
    </location>
</feature>
<dbReference type="Proteomes" id="UP001221898">
    <property type="component" value="Unassembled WGS sequence"/>
</dbReference>
<dbReference type="AlphaFoldDB" id="A0AAD7TBM4"/>
<evidence type="ECO:0000313" key="3">
    <source>
        <dbReference type="Proteomes" id="UP001221898"/>
    </source>
</evidence>
<gene>
    <name evidence="2" type="ORF">AAFF_G00136850</name>
</gene>